<comment type="cofactor">
    <cofactor evidence="1">
        <name>heme</name>
        <dbReference type="ChEBI" id="CHEBI:30413"/>
    </cofactor>
</comment>
<accession>A0ABP0V2W6</accession>
<dbReference type="PANTHER" id="PTHR24286">
    <property type="entry name" value="CYTOCHROME P450 26"/>
    <property type="match status" value="1"/>
</dbReference>
<evidence type="ECO:0000256" key="8">
    <source>
        <dbReference type="ARBA" id="ARBA00047463"/>
    </source>
</evidence>
<evidence type="ECO:0000256" key="5">
    <source>
        <dbReference type="ARBA" id="ARBA00023004"/>
    </source>
</evidence>
<organism evidence="11 12">
    <name type="scientific">Sphagnum troendelagicum</name>
    <dbReference type="NCBI Taxonomy" id="128251"/>
    <lineage>
        <taxon>Eukaryota</taxon>
        <taxon>Viridiplantae</taxon>
        <taxon>Streptophyta</taxon>
        <taxon>Embryophyta</taxon>
        <taxon>Bryophyta</taxon>
        <taxon>Sphagnophytina</taxon>
        <taxon>Sphagnopsida</taxon>
        <taxon>Sphagnales</taxon>
        <taxon>Sphagnaceae</taxon>
        <taxon>Sphagnum</taxon>
    </lineage>
</organism>
<dbReference type="Pfam" id="PF00067">
    <property type="entry name" value="p450"/>
    <property type="match status" value="1"/>
</dbReference>
<dbReference type="PANTHER" id="PTHR24286:SF228">
    <property type="entry name" value="C-22 STEROL DESATURASE ERG5"/>
    <property type="match status" value="1"/>
</dbReference>
<comment type="similarity">
    <text evidence="2 9">Belongs to the cytochrome P450 family.</text>
</comment>
<gene>
    <name evidence="11" type="ORF">CSSPTR1EN2_LOCUS23153</name>
</gene>
<evidence type="ECO:0000313" key="12">
    <source>
        <dbReference type="Proteomes" id="UP001497512"/>
    </source>
</evidence>
<evidence type="ECO:0000256" key="3">
    <source>
        <dbReference type="ARBA" id="ARBA00022723"/>
    </source>
</evidence>
<dbReference type="InterPro" id="IPR017972">
    <property type="entry name" value="Cyt_P450_CS"/>
</dbReference>
<dbReference type="InterPro" id="IPR036396">
    <property type="entry name" value="Cyt_P450_sf"/>
</dbReference>
<evidence type="ECO:0000256" key="7">
    <source>
        <dbReference type="ARBA" id="ARBA00041546"/>
    </source>
</evidence>
<keyword evidence="10" id="KW-1133">Transmembrane helix</keyword>
<keyword evidence="9" id="KW-0503">Monooxygenase</keyword>
<keyword evidence="9" id="KW-0349">Heme</keyword>
<keyword evidence="3 9" id="KW-0479">Metal-binding</keyword>
<evidence type="ECO:0000256" key="2">
    <source>
        <dbReference type="ARBA" id="ARBA00010617"/>
    </source>
</evidence>
<dbReference type="EMBL" id="OZ019901">
    <property type="protein sequence ID" value="CAK9236753.1"/>
    <property type="molecule type" value="Genomic_DNA"/>
</dbReference>
<dbReference type="InterPro" id="IPR001128">
    <property type="entry name" value="Cyt_P450"/>
</dbReference>
<dbReference type="Gene3D" id="1.10.630.10">
    <property type="entry name" value="Cytochrome P450"/>
    <property type="match status" value="1"/>
</dbReference>
<dbReference type="PRINTS" id="PR00465">
    <property type="entry name" value="EP450IV"/>
</dbReference>
<keyword evidence="4 9" id="KW-0560">Oxidoreductase</keyword>
<dbReference type="SUPFAM" id="SSF48264">
    <property type="entry name" value="Cytochrome P450"/>
    <property type="match status" value="1"/>
</dbReference>
<protein>
    <recommendedName>
        <fullName evidence="6">sterol 22-desaturase</fullName>
        <ecNumber evidence="6">1.14.19.41</ecNumber>
    </recommendedName>
    <alternativeName>
        <fullName evidence="7">C-22 sterol desaturase</fullName>
    </alternativeName>
</protein>
<keyword evidence="12" id="KW-1185">Reference proteome</keyword>
<evidence type="ECO:0000256" key="1">
    <source>
        <dbReference type="ARBA" id="ARBA00001971"/>
    </source>
</evidence>
<dbReference type="Proteomes" id="UP001497512">
    <property type="component" value="Chromosome 9"/>
</dbReference>
<keyword evidence="10" id="KW-0812">Transmembrane</keyword>
<evidence type="ECO:0000256" key="9">
    <source>
        <dbReference type="RuleBase" id="RU000461"/>
    </source>
</evidence>
<evidence type="ECO:0000256" key="6">
    <source>
        <dbReference type="ARBA" id="ARBA00039038"/>
    </source>
</evidence>
<name>A0ABP0V2W6_9BRYO</name>
<feature type="transmembrane region" description="Helical" evidence="10">
    <location>
        <begin position="37"/>
        <end position="53"/>
    </location>
</feature>
<dbReference type="EC" id="1.14.19.41" evidence="6"/>
<keyword evidence="10" id="KW-0472">Membrane</keyword>
<proteinExistence type="inferred from homology"/>
<evidence type="ECO:0000313" key="11">
    <source>
        <dbReference type="EMBL" id="CAK9236753.1"/>
    </source>
</evidence>
<dbReference type="InterPro" id="IPR002403">
    <property type="entry name" value="Cyt_P450_E_grp-IV"/>
</dbReference>
<keyword evidence="5 9" id="KW-0408">Iron</keyword>
<evidence type="ECO:0000256" key="10">
    <source>
        <dbReference type="SAM" id="Phobius"/>
    </source>
</evidence>
<reference evidence="11" key="1">
    <citation type="submission" date="2024-02" db="EMBL/GenBank/DDBJ databases">
        <authorList>
            <consortium name="ELIXIR-Norway"/>
            <consortium name="Elixir Norway"/>
        </authorList>
    </citation>
    <scope>NUCLEOTIDE SEQUENCE</scope>
</reference>
<dbReference type="PROSITE" id="PS00086">
    <property type="entry name" value="CYTOCHROME_P450"/>
    <property type="match status" value="1"/>
</dbReference>
<dbReference type="CDD" id="cd11082">
    <property type="entry name" value="CYP61_CYP710"/>
    <property type="match status" value="1"/>
</dbReference>
<sequence length="527" mass="59289">MATMSTELYTDIETNSTLSTGIWKSAAAAAAAPWERISWGMALGFLLVSYVVYEQLTFMWKRKHLPGPMFVFPFLGGVIPMIVNPTQFWDDQAVAAKKVGLCSHFLLGNFILFVRDSEISHKIFANVRPGAFQLVGHPLGSKLFGKDNLIFMFGQDHKDLRGRLAPLFTLKALGIYISIQEKTARKHIATWLASAEKSNDPVQLRVLIRDMNLETSQNAFVGPYLTPEQRQQFNYDYNLFNQGLMSLPVSLPGFAFHAAKKAVPRLIGTLASCAKASKVRMMAEEEPACLIDFWIVEVLKQIREAEEAGAPMPRHTSDSEIGYHVFDFLFAAQDASTSSITWAATLLESHPDMLEKVRQEQKFLQHDSPTGLTPELLRKMKYTEMVVKEVLRYRPPATLVPHIAADDFPLTDTYTVPKGTIVFPSLLESSFQGFTNPYEFDPDRFSAERLEDQVYKRNWLLFGAGPHQCIGQRYAMNQLLVFTALYSTLVDAKRVRTPDCDDIRYTPTIAPKDGGLVYLSPYADSNA</sequence>
<evidence type="ECO:0000256" key="4">
    <source>
        <dbReference type="ARBA" id="ARBA00023002"/>
    </source>
</evidence>
<comment type="catalytic activity">
    <reaction evidence="8">
        <text>5-dehydroepisterol + NADPH + O2 + H(+) = ergosta-5,7,22,24(28)-tetraen-3beta-ol + NADP(+) + 2 H2O</text>
        <dbReference type="Rhea" id="RHEA:33467"/>
        <dbReference type="ChEBI" id="CHEBI:15377"/>
        <dbReference type="ChEBI" id="CHEBI:15378"/>
        <dbReference type="ChEBI" id="CHEBI:15379"/>
        <dbReference type="ChEBI" id="CHEBI:18249"/>
        <dbReference type="ChEBI" id="CHEBI:52972"/>
        <dbReference type="ChEBI" id="CHEBI:57783"/>
        <dbReference type="ChEBI" id="CHEBI:58349"/>
        <dbReference type="EC" id="1.14.19.41"/>
    </reaction>
</comment>
<dbReference type="PRINTS" id="PR00385">
    <property type="entry name" value="P450"/>
</dbReference>